<feature type="transmembrane region" description="Helical" evidence="8">
    <location>
        <begin position="300"/>
        <end position="326"/>
    </location>
</feature>
<reference evidence="10" key="1">
    <citation type="submission" date="2022-01" db="EMBL/GenBank/DDBJ databases">
        <title>Novel bile acid biosynthetic pathways are enriched in the microbiome of centenarians.</title>
        <authorList>
            <person name="Sato Y."/>
            <person name="Atarashi K."/>
            <person name="Plichta R.D."/>
            <person name="Arai Y."/>
            <person name="Sasajima S."/>
            <person name="Kearney M.S."/>
            <person name="Suda W."/>
            <person name="Takeshita K."/>
            <person name="Sasaki T."/>
            <person name="Okamoto S."/>
            <person name="Skelly N.A."/>
            <person name="Okamura Y."/>
            <person name="Vlamakis H."/>
            <person name="Li Y."/>
            <person name="Tanoue T."/>
            <person name="Takei H."/>
            <person name="Nittono H."/>
            <person name="Narushima S."/>
            <person name="Irie J."/>
            <person name="Itoh H."/>
            <person name="Moriya K."/>
            <person name="Sugiura Y."/>
            <person name="Suematsu M."/>
            <person name="Moritoki N."/>
            <person name="Shibata S."/>
            <person name="Littman R.D."/>
            <person name="Fischbach A.M."/>
            <person name="Uwamino Y."/>
            <person name="Inoue T."/>
            <person name="Honda A."/>
            <person name="Hattori M."/>
            <person name="Murai T."/>
            <person name="Xavier J.R."/>
            <person name="Hirose N."/>
            <person name="Honda K."/>
        </authorList>
    </citation>
    <scope>NUCLEOTIDE SEQUENCE</scope>
    <source>
        <strain evidence="10">CE91-St55</strain>
    </source>
</reference>
<dbReference type="CDD" id="cd06261">
    <property type="entry name" value="TM_PBP2"/>
    <property type="match status" value="2"/>
</dbReference>
<protein>
    <submittedName>
        <fullName evidence="10">ABC transporter permease</fullName>
    </submittedName>
</protein>
<feature type="transmembrane region" description="Helical" evidence="8">
    <location>
        <begin position="482"/>
        <end position="503"/>
    </location>
</feature>
<name>A0AA37N6T0_9FIRM</name>
<gene>
    <name evidence="10" type="primary">ABC-MSP_2</name>
    <name evidence="10" type="ORF">CE91St55_18420</name>
</gene>
<dbReference type="EMBL" id="BQNJ01000001">
    <property type="protein sequence ID" value="GKG99860.1"/>
    <property type="molecule type" value="Genomic_DNA"/>
</dbReference>
<dbReference type="PANTHER" id="PTHR43357:SF4">
    <property type="entry name" value="INNER MEMBRANE ABC TRANSPORTER PERMEASE PROTEIN YDCV"/>
    <property type="match status" value="1"/>
</dbReference>
<feature type="transmembrane region" description="Helical" evidence="8">
    <location>
        <begin position="12"/>
        <end position="33"/>
    </location>
</feature>
<dbReference type="RefSeq" id="WP_118042063.1">
    <property type="nucleotide sequence ID" value="NZ_BQNJ01000001.1"/>
</dbReference>
<organism evidence="10 11">
    <name type="scientific">Hungatella hathewayi</name>
    <dbReference type="NCBI Taxonomy" id="154046"/>
    <lineage>
        <taxon>Bacteria</taxon>
        <taxon>Bacillati</taxon>
        <taxon>Bacillota</taxon>
        <taxon>Clostridia</taxon>
        <taxon>Lachnospirales</taxon>
        <taxon>Lachnospiraceae</taxon>
        <taxon>Hungatella</taxon>
    </lineage>
</organism>
<feature type="domain" description="ABC transmembrane type-1" evidence="9">
    <location>
        <begin position="67"/>
        <end position="272"/>
    </location>
</feature>
<evidence type="ECO:0000256" key="8">
    <source>
        <dbReference type="RuleBase" id="RU363032"/>
    </source>
</evidence>
<feature type="transmembrane region" description="Helical" evidence="8">
    <location>
        <begin position="400"/>
        <end position="421"/>
    </location>
</feature>
<evidence type="ECO:0000256" key="4">
    <source>
        <dbReference type="ARBA" id="ARBA00022519"/>
    </source>
</evidence>
<dbReference type="GO" id="GO:0055085">
    <property type="term" value="P:transmembrane transport"/>
    <property type="evidence" value="ECO:0007669"/>
    <property type="project" value="InterPro"/>
</dbReference>
<dbReference type="Proteomes" id="UP001055091">
    <property type="component" value="Unassembled WGS sequence"/>
</dbReference>
<feature type="transmembrane region" description="Helical" evidence="8">
    <location>
        <begin position="146"/>
        <end position="170"/>
    </location>
</feature>
<feature type="transmembrane region" description="Helical" evidence="8">
    <location>
        <begin position="366"/>
        <end position="388"/>
    </location>
</feature>
<evidence type="ECO:0000259" key="9">
    <source>
        <dbReference type="PROSITE" id="PS50928"/>
    </source>
</evidence>
<dbReference type="AlphaFoldDB" id="A0AA37N6T0"/>
<evidence type="ECO:0000313" key="10">
    <source>
        <dbReference type="EMBL" id="GKG99860.1"/>
    </source>
</evidence>
<evidence type="ECO:0000313" key="11">
    <source>
        <dbReference type="Proteomes" id="UP001055091"/>
    </source>
</evidence>
<evidence type="ECO:0000256" key="3">
    <source>
        <dbReference type="ARBA" id="ARBA00022475"/>
    </source>
</evidence>
<feature type="transmembrane region" description="Helical" evidence="8">
    <location>
        <begin position="427"/>
        <end position="447"/>
    </location>
</feature>
<dbReference type="InterPro" id="IPR000515">
    <property type="entry name" value="MetI-like"/>
</dbReference>
<keyword evidence="5 8" id="KW-0812">Transmembrane</keyword>
<comment type="caution">
    <text evidence="10">The sequence shown here is derived from an EMBL/GenBank/DDBJ whole genome shotgun (WGS) entry which is preliminary data.</text>
</comment>
<keyword evidence="3" id="KW-1003">Cell membrane</keyword>
<evidence type="ECO:0000256" key="7">
    <source>
        <dbReference type="ARBA" id="ARBA00023136"/>
    </source>
</evidence>
<proteinExistence type="inferred from homology"/>
<feature type="transmembrane region" description="Helical" evidence="8">
    <location>
        <begin position="544"/>
        <end position="563"/>
    </location>
</feature>
<evidence type="ECO:0000256" key="2">
    <source>
        <dbReference type="ARBA" id="ARBA00022448"/>
    </source>
</evidence>
<evidence type="ECO:0000256" key="1">
    <source>
        <dbReference type="ARBA" id="ARBA00004429"/>
    </source>
</evidence>
<dbReference type="SUPFAM" id="SSF161098">
    <property type="entry name" value="MetI-like"/>
    <property type="match status" value="2"/>
</dbReference>
<sequence>MEKLSANYRFKKNLGFTLLTFVLGWAIFTFLLFPNLSLLKITLFPEGKFDAKPVMQIMHSARVVRALIHSFVLAVSLTVTVNVLGIFEILVLDYFDIKGSKWLNIAFHSPLICNGMVLVTAYNFLFGSQGFLTANLMQLYPDMNPYWFRGFGAVLIEMTFAGTSNHIMFVRDSLKNIDYQTIEAAQNMGVRAEKILSRVVLPTLKPSIFAASILTFIVGISAFATPQVLGGENFETINPLVMSFSKTLTTRNYAAVLALFLGVITILVLGISNYIESRGNYVSVSKVKTPLKKMKIKNPVLNGIVTVTAHIAALVQTIPLLFVFIFSFMSVQDLYAGNISLSNLSLNNYLTVFRSTTGLKPVLTSVLYSAAAAVTVVTIMLFIARILTKYHNRLTGTLEMLLQIPWFLPATLIALGLVMTFDKPTPFTFGTALTGTVYIMLIGYIILKLPYTLRMIKAAYAGLDGSLEEAAKNLGASPARTYLKVLFPILWPTILSVFLLNFIQQLAEYNVSVFLFHPMFQPLGVVLNTATSPDSSPEAQMLTFVYSVIIMIVSTATIVFVYGRKSAALKERG</sequence>
<dbReference type="Gene3D" id="1.10.3720.10">
    <property type="entry name" value="MetI-like"/>
    <property type="match status" value="2"/>
</dbReference>
<keyword evidence="4" id="KW-0997">Cell inner membrane</keyword>
<dbReference type="Pfam" id="PF00528">
    <property type="entry name" value="BPD_transp_1"/>
    <property type="match status" value="1"/>
</dbReference>
<dbReference type="GO" id="GO:0005886">
    <property type="term" value="C:plasma membrane"/>
    <property type="evidence" value="ECO:0007669"/>
    <property type="project" value="UniProtKB-SubCell"/>
</dbReference>
<evidence type="ECO:0000256" key="6">
    <source>
        <dbReference type="ARBA" id="ARBA00022989"/>
    </source>
</evidence>
<feature type="transmembrane region" description="Helical" evidence="8">
    <location>
        <begin position="102"/>
        <end position="126"/>
    </location>
</feature>
<feature type="transmembrane region" description="Helical" evidence="8">
    <location>
        <begin position="253"/>
        <end position="275"/>
    </location>
</feature>
<comment type="subcellular location">
    <subcellularLocation>
        <location evidence="1">Cell inner membrane</location>
        <topology evidence="1">Multi-pass membrane protein</topology>
    </subcellularLocation>
    <subcellularLocation>
        <location evidence="8">Cell membrane</location>
        <topology evidence="8">Multi-pass membrane protein</topology>
    </subcellularLocation>
</comment>
<feature type="domain" description="ABC transmembrane type-1" evidence="9">
    <location>
        <begin position="362"/>
        <end position="561"/>
    </location>
</feature>
<feature type="transmembrane region" description="Helical" evidence="8">
    <location>
        <begin position="66"/>
        <end position="90"/>
    </location>
</feature>
<accession>A0AA37N6T0</accession>
<dbReference type="PROSITE" id="PS50928">
    <property type="entry name" value="ABC_TM1"/>
    <property type="match status" value="2"/>
</dbReference>
<keyword evidence="2 8" id="KW-0813">Transport</keyword>
<keyword evidence="6 8" id="KW-1133">Transmembrane helix</keyword>
<comment type="similarity">
    <text evidence="8">Belongs to the binding-protein-dependent transport system permease family.</text>
</comment>
<keyword evidence="7 8" id="KW-0472">Membrane</keyword>
<dbReference type="InterPro" id="IPR035906">
    <property type="entry name" value="MetI-like_sf"/>
</dbReference>
<feature type="transmembrane region" description="Helical" evidence="8">
    <location>
        <begin position="208"/>
        <end position="229"/>
    </location>
</feature>
<evidence type="ECO:0000256" key="5">
    <source>
        <dbReference type="ARBA" id="ARBA00022692"/>
    </source>
</evidence>
<dbReference type="PANTHER" id="PTHR43357">
    <property type="entry name" value="INNER MEMBRANE ABC TRANSPORTER PERMEASE PROTEIN YDCV"/>
    <property type="match status" value="1"/>
</dbReference>